<evidence type="ECO:0000313" key="5">
    <source>
        <dbReference type="EMBL" id="BBF91364.1"/>
    </source>
</evidence>
<reference evidence="5 6" key="1">
    <citation type="submission" date="2018-08" db="EMBL/GenBank/DDBJ databases">
        <title>Complete genome sequencing of Blastochloris tepida GI.</title>
        <authorList>
            <person name="Tsukatani Y."/>
            <person name="Mori H."/>
        </authorList>
    </citation>
    <scope>NUCLEOTIDE SEQUENCE [LARGE SCALE GENOMIC DNA]</scope>
    <source>
        <strain evidence="5 6">GI</strain>
    </source>
</reference>
<dbReference type="Gene3D" id="3.40.630.30">
    <property type="match status" value="1"/>
</dbReference>
<evidence type="ECO:0000256" key="3">
    <source>
        <dbReference type="SAM" id="MobiDB-lite"/>
    </source>
</evidence>
<feature type="binding site" evidence="2">
    <location>
        <position position="258"/>
    </location>
    <ligand>
        <name>substrate</name>
    </ligand>
</feature>
<dbReference type="GO" id="GO:0016747">
    <property type="term" value="F:acyltransferase activity, transferring groups other than amino-acyl groups"/>
    <property type="evidence" value="ECO:0007669"/>
    <property type="project" value="InterPro"/>
</dbReference>
<evidence type="ECO:0000256" key="1">
    <source>
        <dbReference type="PIRSR" id="PIRSR620023-1"/>
    </source>
</evidence>
<dbReference type="SUPFAM" id="SSF55729">
    <property type="entry name" value="Acyl-CoA N-acyltransferases (Nat)"/>
    <property type="match status" value="1"/>
</dbReference>
<dbReference type="AlphaFoldDB" id="A0A348FVN1"/>
<dbReference type="Gene3D" id="3.40.50.11190">
    <property type="match status" value="1"/>
</dbReference>
<evidence type="ECO:0000313" key="6">
    <source>
        <dbReference type="Proteomes" id="UP000266934"/>
    </source>
</evidence>
<name>A0A348FVN1_9HYPH</name>
<feature type="domain" description="N-acetyltransferase" evidence="4">
    <location>
        <begin position="343"/>
        <end position="513"/>
    </location>
</feature>
<dbReference type="OrthoDB" id="9788924at2"/>
<dbReference type="SUPFAM" id="SSF53756">
    <property type="entry name" value="UDP-Glycosyltransferase/glycogen phosphorylase"/>
    <property type="match status" value="1"/>
</dbReference>
<dbReference type="Gene3D" id="3.40.50.2000">
    <property type="entry name" value="Glycogen Phosphorylase B"/>
    <property type="match status" value="1"/>
</dbReference>
<dbReference type="KEGG" id="blag:BLTE_00490"/>
<dbReference type="PANTHER" id="PTHR21015:SF22">
    <property type="entry name" value="GLYCOSYLTRANSFERASE"/>
    <property type="match status" value="1"/>
</dbReference>
<dbReference type="Pfam" id="PF04101">
    <property type="entry name" value="Glyco_tran_28_C"/>
    <property type="match status" value="1"/>
</dbReference>
<dbReference type="Proteomes" id="UP000266934">
    <property type="component" value="Chromosome"/>
</dbReference>
<dbReference type="GO" id="GO:0016758">
    <property type="term" value="F:hexosyltransferase activity"/>
    <property type="evidence" value="ECO:0007669"/>
    <property type="project" value="InterPro"/>
</dbReference>
<feature type="region of interest" description="Disordered" evidence="3">
    <location>
        <begin position="372"/>
        <end position="391"/>
    </location>
</feature>
<protein>
    <recommendedName>
        <fullName evidence="4">N-acetyltransferase domain-containing protein</fullName>
    </recommendedName>
</protein>
<dbReference type="NCBIfam" id="TIGR03590">
    <property type="entry name" value="PseG"/>
    <property type="match status" value="1"/>
</dbReference>
<organism evidence="5 6">
    <name type="scientific">Blastochloris tepida</name>
    <dbReference type="NCBI Taxonomy" id="2233851"/>
    <lineage>
        <taxon>Bacteria</taxon>
        <taxon>Pseudomonadati</taxon>
        <taxon>Pseudomonadota</taxon>
        <taxon>Alphaproteobacteria</taxon>
        <taxon>Hyphomicrobiales</taxon>
        <taxon>Blastochloridaceae</taxon>
        <taxon>Blastochloris</taxon>
    </lineage>
</organism>
<feature type="binding site" evidence="2">
    <location>
        <position position="154"/>
    </location>
    <ligand>
        <name>substrate</name>
    </ligand>
</feature>
<dbReference type="InterPro" id="IPR016181">
    <property type="entry name" value="Acyl_CoA_acyltransferase"/>
</dbReference>
<sequence>MAVAHTVLIRCDASPALGGGHAMRCLALADAFAEHGAACSFATNPEAAALVPGLARHRHHVIACDAPDEAEALARLHPGGVDLLVVDHYRRDAAFERACRRFARAILAIDDLADRPHDCDWLVDPTLGRTEASYRPLVPATATLLLGPDHALLRPAFAAARAASLARRNDATPARRILLSFGASDPTGTAARLLDPLLAALPGTMFDVVAGGHISDALARAAATAPERVRLIERIDDMASLMAEADLAVGAAGGMSWERCALGLPAAMVITADNQRAIASALEQAGAVLLLGEADALDPSTAAGRIAALAADPVRLGAMSAAAAGICDGRGCGRVVERVLALMHIREATRNRPFTLVPATAHDEEVTFALQSEPGARAESRDPRPPSRDGHARWFAQTLTSGRRRLFLMRAEGETVGSLRLDELDGGALEISILIAERHRGRGFGRMALRLIREALPARRLIAAVKATNIASHRAFLSAGFVMAAASGDENGFHRYEAPAGRIDNATSTEAQP</sequence>
<dbReference type="InterPro" id="IPR000182">
    <property type="entry name" value="GNAT_dom"/>
</dbReference>
<dbReference type="InterPro" id="IPR020023">
    <property type="entry name" value="PseG"/>
</dbReference>
<accession>A0A348FVN1</accession>
<dbReference type="PANTHER" id="PTHR21015">
    <property type="entry name" value="UDP-N-ACETYLGLUCOSAMINE--N-ACETYLMURAMYL-(PENTAPEPTIDE) PYROPHOSPHORYL-UNDECAPRENOL N-ACETYLGLUCOSAMINE TRANSFERASE 1"/>
    <property type="match status" value="1"/>
</dbReference>
<dbReference type="RefSeq" id="WP_126396521.1">
    <property type="nucleotide sequence ID" value="NZ_AP018907.1"/>
</dbReference>
<keyword evidence="6" id="KW-1185">Reference proteome</keyword>
<evidence type="ECO:0000256" key="2">
    <source>
        <dbReference type="PIRSR" id="PIRSR620023-2"/>
    </source>
</evidence>
<gene>
    <name evidence="5" type="ORF">BLTE_00490</name>
</gene>
<feature type="compositionally biased region" description="Basic and acidic residues" evidence="3">
    <location>
        <begin position="376"/>
        <end position="391"/>
    </location>
</feature>
<dbReference type="Pfam" id="PF13302">
    <property type="entry name" value="Acetyltransf_3"/>
    <property type="match status" value="1"/>
</dbReference>
<feature type="active site" description="Proton acceptor" evidence="1">
    <location>
        <position position="21"/>
    </location>
</feature>
<proteinExistence type="predicted"/>
<dbReference type="InterPro" id="IPR007235">
    <property type="entry name" value="Glyco_trans_28_C"/>
</dbReference>
<dbReference type="EMBL" id="AP018907">
    <property type="protein sequence ID" value="BBF91364.1"/>
    <property type="molecule type" value="Genomic_DNA"/>
</dbReference>
<evidence type="ECO:0000259" key="4">
    <source>
        <dbReference type="PROSITE" id="PS51186"/>
    </source>
</evidence>
<dbReference type="PROSITE" id="PS51186">
    <property type="entry name" value="GNAT"/>
    <property type="match status" value="1"/>
</dbReference>